<dbReference type="SUPFAM" id="SSF53649">
    <property type="entry name" value="Alkaline phosphatase-like"/>
    <property type="match status" value="1"/>
</dbReference>
<dbReference type="Gene3D" id="3.30.1120.10">
    <property type="match status" value="1"/>
</dbReference>
<dbReference type="PANTHER" id="PTHR10342:SF273">
    <property type="entry name" value="RE14504P"/>
    <property type="match status" value="1"/>
</dbReference>
<proteinExistence type="inferred from homology"/>
<dbReference type="AlphaFoldDB" id="A0A1B6EB25"/>
<evidence type="ECO:0000256" key="2">
    <source>
        <dbReference type="ARBA" id="ARBA00008779"/>
    </source>
</evidence>
<dbReference type="InterPro" id="IPR047115">
    <property type="entry name" value="ARSB"/>
</dbReference>
<feature type="domain" description="Sulfatase N-terminal" evidence="7">
    <location>
        <begin position="1"/>
        <end position="295"/>
    </location>
</feature>
<keyword evidence="6" id="KW-0325">Glycoprotein</keyword>
<evidence type="ECO:0000256" key="4">
    <source>
        <dbReference type="ARBA" id="ARBA00022801"/>
    </source>
</evidence>
<evidence type="ECO:0000313" key="8">
    <source>
        <dbReference type="EMBL" id="JAS35138.1"/>
    </source>
</evidence>
<evidence type="ECO:0000259" key="7">
    <source>
        <dbReference type="Pfam" id="PF00884"/>
    </source>
</evidence>
<organism evidence="8">
    <name type="scientific">Clastoptera arizonana</name>
    <name type="common">Arizona spittle bug</name>
    <dbReference type="NCBI Taxonomy" id="38151"/>
    <lineage>
        <taxon>Eukaryota</taxon>
        <taxon>Metazoa</taxon>
        <taxon>Ecdysozoa</taxon>
        <taxon>Arthropoda</taxon>
        <taxon>Hexapoda</taxon>
        <taxon>Insecta</taxon>
        <taxon>Pterygota</taxon>
        <taxon>Neoptera</taxon>
        <taxon>Paraneoptera</taxon>
        <taxon>Hemiptera</taxon>
        <taxon>Auchenorrhyncha</taxon>
        <taxon>Cercopoidea</taxon>
        <taxon>Clastopteridae</taxon>
        <taxon>Clastoptera</taxon>
    </lineage>
</organism>
<dbReference type="CDD" id="cd16029">
    <property type="entry name" value="4-S"/>
    <property type="match status" value="1"/>
</dbReference>
<accession>A0A1B6EB25</accession>
<keyword evidence="5" id="KW-0106">Calcium</keyword>
<dbReference type="InterPro" id="IPR000917">
    <property type="entry name" value="Sulfatase_N"/>
</dbReference>
<comment type="cofactor">
    <cofactor evidence="1">
        <name>Ca(2+)</name>
        <dbReference type="ChEBI" id="CHEBI:29108"/>
    </cofactor>
</comment>
<reference evidence="8" key="1">
    <citation type="submission" date="2015-12" db="EMBL/GenBank/DDBJ databases">
        <title>De novo transcriptome assembly of four potential Pierce s Disease insect vectors from Arizona vineyards.</title>
        <authorList>
            <person name="Tassone E.E."/>
        </authorList>
    </citation>
    <scope>NUCLEOTIDE SEQUENCE</scope>
</reference>
<name>A0A1B6EB25_9HEMI</name>
<evidence type="ECO:0000256" key="3">
    <source>
        <dbReference type="ARBA" id="ARBA00022723"/>
    </source>
</evidence>
<dbReference type="PANTHER" id="PTHR10342">
    <property type="entry name" value="ARYLSULFATASE"/>
    <property type="match status" value="1"/>
</dbReference>
<gene>
    <name evidence="8" type="ORF">g.12923</name>
</gene>
<evidence type="ECO:0000256" key="5">
    <source>
        <dbReference type="ARBA" id="ARBA00022837"/>
    </source>
</evidence>
<dbReference type="Pfam" id="PF00884">
    <property type="entry name" value="Sulfatase"/>
    <property type="match status" value="1"/>
</dbReference>
<dbReference type="Gene3D" id="3.40.720.10">
    <property type="entry name" value="Alkaline Phosphatase, subunit A"/>
    <property type="match status" value="1"/>
</dbReference>
<evidence type="ECO:0000256" key="6">
    <source>
        <dbReference type="ARBA" id="ARBA00023180"/>
    </source>
</evidence>
<keyword evidence="4" id="KW-0378">Hydrolase</keyword>
<protein>
    <recommendedName>
        <fullName evidence="7">Sulfatase N-terminal domain-containing protein</fullName>
    </recommendedName>
</protein>
<keyword evidence="3" id="KW-0479">Metal-binding</keyword>
<comment type="similarity">
    <text evidence="2">Belongs to the sulfatase family.</text>
</comment>
<evidence type="ECO:0000256" key="1">
    <source>
        <dbReference type="ARBA" id="ARBA00001913"/>
    </source>
</evidence>
<dbReference type="GO" id="GO:0008484">
    <property type="term" value="F:sulfuric ester hydrolase activity"/>
    <property type="evidence" value="ECO:0007669"/>
    <property type="project" value="InterPro"/>
</dbReference>
<dbReference type="InterPro" id="IPR017850">
    <property type="entry name" value="Alkaline_phosphatase_core_sf"/>
</dbReference>
<dbReference type="EMBL" id="GEDC01002160">
    <property type="protein sequence ID" value="JAS35138.1"/>
    <property type="molecule type" value="Transcribed_RNA"/>
</dbReference>
<dbReference type="GO" id="GO:0046872">
    <property type="term" value="F:metal ion binding"/>
    <property type="evidence" value="ECO:0007669"/>
    <property type="project" value="UniProtKB-KW"/>
</dbReference>
<sequence length="536" mass="60577">MLQNHYTSPTCTPSRTAYLTGKYPIRMGMQGPPIAAGELRGIPLNETLLPEYLKKLGYSTHLVGKWHVGQHTFKHTPTYRGFDSFFGYWAGYIGYFDGVHIHDKEPGKRVSGIDAHRNTEDAWQELVGKYATDVFTEEAVNIINNHHGEKPLYLQVSHLAVHAGNGGTTLEVRDKEDTLTKFDYIKDYNRRLYSGMIQALDDSVGSIVTALKIKNLLENSIILFMSDNGAPTVDPLWNTNNFGSNWPLRGLKSSLHEGGVRVPSIIYSPLIGHSNTFSYLFHVTDWLPTLYEAAGGNTLDLGKIDGISQWETLRSGISVTPQRTTILLDIDEILKQEALIKGAWKIIKYDTKSRNNFSNAYYGSSGRDKNSPEYNITAVITSPVQLALINGVSSNSERFLYKRKQANFDSNCKKIVEKEINEGIIPCSDYCLFNLNNDPCENTDMSNNEPNILNELISLMDDFKSVKVPANNFTIDERSHPKYFNNKWVPWLDELNSTCTGYKKNKSNWTVNGSNNIIFAVIFSIFLQRIFGNRYF</sequence>
<dbReference type="InterPro" id="IPR024607">
    <property type="entry name" value="Sulfatase_CS"/>
</dbReference>
<dbReference type="PROSITE" id="PS00149">
    <property type="entry name" value="SULFATASE_2"/>
    <property type="match status" value="1"/>
</dbReference>